<name>A0ABR0H3R8_9PEZI</name>
<dbReference type="GeneID" id="87934630"/>
<dbReference type="Proteomes" id="UP001326199">
    <property type="component" value="Unassembled WGS sequence"/>
</dbReference>
<dbReference type="PANTHER" id="PTHR34706">
    <property type="entry name" value="SLR1338 PROTEIN"/>
    <property type="match status" value="1"/>
</dbReference>
<reference evidence="1 2" key="1">
    <citation type="journal article" date="2023" name="bioRxiv">
        <title>High-quality genome assemblies of four members of thePodospora anserinaspecies complex.</title>
        <authorList>
            <person name="Ament-Velasquez S.L."/>
            <person name="Vogan A.A."/>
            <person name="Wallerman O."/>
            <person name="Hartmann F."/>
            <person name="Gautier V."/>
            <person name="Silar P."/>
            <person name="Giraud T."/>
            <person name="Johannesson H."/>
        </authorList>
    </citation>
    <scope>NUCLEOTIDE SEQUENCE [LARGE SCALE GENOMIC DNA]</scope>
    <source>
        <strain evidence="1 2">CBS 411.78</strain>
    </source>
</reference>
<evidence type="ECO:0000313" key="2">
    <source>
        <dbReference type="Proteomes" id="UP001326199"/>
    </source>
</evidence>
<dbReference type="PANTHER" id="PTHR34706:SF1">
    <property type="entry name" value="VWFA DOMAIN-CONTAINING PROTEIN"/>
    <property type="match status" value="1"/>
</dbReference>
<dbReference type="RefSeq" id="XP_062762515.1">
    <property type="nucleotide sequence ID" value="XM_062914287.1"/>
</dbReference>
<evidence type="ECO:0000313" key="1">
    <source>
        <dbReference type="EMBL" id="KAK4662549.1"/>
    </source>
</evidence>
<accession>A0ABR0H3R8</accession>
<dbReference type="EMBL" id="JAFFHB010000008">
    <property type="protein sequence ID" value="KAK4662549.1"/>
    <property type="molecule type" value="Genomic_DNA"/>
</dbReference>
<protein>
    <submittedName>
        <fullName evidence="1">Uncharacterized protein</fullName>
    </submittedName>
</protein>
<organism evidence="1 2">
    <name type="scientific">Podospora pseudopauciseta</name>
    <dbReference type="NCBI Taxonomy" id="2093780"/>
    <lineage>
        <taxon>Eukaryota</taxon>
        <taxon>Fungi</taxon>
        <taxon>Dikarya</taxon>
        <taxon>Ascomycota</taxon>
        <taxon>Pezizomycotina</taxon>
        <taxon>Sordariomycetes</taxon>
        <taxon>Sordariomycetidae</taxon>
        <taxon>Sordariales</taxon>
        <taxon>Podosporaceae</taxon>
        <taxon>Podospora</taxon>
    </lineage>
</organism>
<proteinExistence type="predicted"/>
<keyword evidence="2" id="KW-1185">Reference proteome</keyword>
<comment type="caution">
    <text evidence="1">The sequence shown here is derived from an EMBL/GenBank/DDBJ whole genome shotgun (WGS) entry which is preliminary data.</text>
</comment>
<sequence>MMGSREKEARNVLKELAPICTAYDSGGVDLYFLSVMHWDRRKHWGCRPEDYREALYNSSPFSGDPGVKPLNLIVVTHGCPNEGPDPKGIIRNLASRLDRIDAPPHQLGIQFFQVGSDRHARRALRDLDDGLNGVRDMVDAISFDRRSWLFGAKKLTAVGILKTLRGSVNRKLDRAKTKELYGWG</sequence>
<gene>
    <name evidence="1" type="ORF">QC763_604440</name>
</gene>